<protein>
    <submittedName>
        <fullName evidence="2">Uncharacterized protein</fullName>
    </submittedName>
</protein>
<organism evidence="2">
    <name type="scientific">Lepeophtheirus salmonis</name>
    <name type="common">Salmon louse</name>
    <name type="synonym">Caligus salmonis</name>
    <dbReference type="NCBI Taxonomy" id="72036"/>
    <lineage>
        <taxon>Eukaryota</taxon>
        <taxon>Metazoa</taxon>
        <taxon>Ecdysozoa</taxon>
        <taxon>Arthropoda</taxon>
        <taxon>Crustacea</taxon>
        <taxon>Multicrustacea</taxon>
        <taxon>Hexanauplia</taxon>
        <taxon>Copepoda</taxon>
        <taxon>Siphonostomatoida</taxon>
        <taxon>Caligidae</taxon>
        <taxon>Lepeophtheirus</taxon>
    </lineage>
</organism>
<keyword evidence="1" id="KW-1133">Transmembrane helix</keyword>
<feature type="transmembrane region" description="Helical" evidence="1">
    <location>
        <begin position="74"/>
        <end position="94"/>
    </location>
</feature>
<dbReference type="AlphaFoldDB" id="A0A0K2UGN6"/>
<reference evidence="2" key="1">
    <citation type="submission" date="2014-05" db="EMBL/GenBank/DDBJ databases">
        <authorList>
            <person name="Chronopoulou M."/>
        </authorList>
    </citation>
    <scope>NUCLEOTIDE SEQUENCE</scope>
    <source>
        <tissue evidence="2">Whole organism</tissue>
    </source>
</reference>
<proteinExistence type="predicted"/>
<keyword evidence="1" id="KW-0472">Membrane</keyword>
<name>A0A0K2UGN6_LEPSM</name>
<sequence length="106" mass="11796">MESTSRFNTINFVKGLICVNVFCLLTCIIIGTYMVLLGHHNASIWALGEAAKDPNIEYPALSKSVFFAATLKTYFTIPGSILFIASLILLYNVIMLTKALKIKQDY</sequence>
<accession>A0A0K2UGN6</accession>
<dbReference type="EMBL" id="HACA01019894">
    <property type="protein sequence ID" value="CDW37255.1"/>
    <property type="molecule type" value="Transcribed_RNA"/>
</dbReference>
<evidence type="ECO:0000256" key="1">
    <source>
        <dbReference type="SAM" id="Phobius"/>
    </source>
</evidence>
<feature type="transmembrane region" description="Helical" evidence="1">
    <location>
        <begin position="12"/>
        <end position="36"/>
    </location>
</feature>
<evidence type="ECO:0000313" key="2">
    <source>
        <dbReference type="EMBL" id="CDW37255.1"/>
    </source>
</evidence>
<keyword evidence="1" id="KW-0812">Transmembrane</keyword>